<evidence type="ECO:0000256" key="4">
    <source>
        <dbReference type="RuleBase" id="RU000363"/>
    </source>
</evidence>
<protein>
    <submittedName>
        <fullName evidence="6">Uncharacterized protein</fullName>
    </submittedName>
</protein>
<evidence type="ECO:0000256" key="1">
    <source>
        <dbReference type="ARBA" id="ARBA00006484"/>
    </source>
</evidence>
<comment type="caution">
    <text evidence="6">The sequence shown here is derived from an EMBL/GenBank/DDBJ whole genome shotgun (WGS) entry which is preliminary data.</text>
</comment>
<name>A0AA88H8I2_ARTSF</name>
<dbReference type="InterPro" id="IPR002347">
    <property type="entry name" value="SDR_fam"/>
</dbReference>
<accession>A0AA88H8I2</accession>
<proteinExistence type="inferred from homology"/>
<dbReference type="FunFam" id="3.40.50.720:FF:000202">
    <property type="entry name" value="Short-chain dehydrogenase/reductase family 16C member 6"/>
    <property type="match status" value="1"/>
</dbReference>
<dbReference type="AlphaFoldDB" id="A0AA88H8I2"/>
<dbReference type="Proteomes" id="UP001187531">
    <property type="component" value="Unassembled WGS sequence"/>
</dbReference>
<keyword evidence="5" id="KW-0812">Transmembrane</keyword>
<dbReference type="EMBL" id="JAVRJZ010000032">
    <property type="protein sequence ID" value="KAK2704133.1"/>
    <property type="molecule type" value="Genomic_DNA"/>
</dbReference>
<keyword evidence="7" id="KW-1185">Reference proteome</keyword>
<keyword evidence="2" id="KW-0560">Oxidoreductase</keyword>
<reference evidence="6" key="1">
    <citation type="submission" date="2023-07" db="EMBL/GenBank/DDBJ databases">
        <title>Chromosome-level genome assembly of Artemia franciscana.</title>
        <authorList>
            <person name="Jo E."/>
        </authorList>
    </citation>
    <scope>NUCLEOTIDE SEQUENCE</scope>
    <source>
        <tissue evidence="6">Whole body</tissue>
    </source>
</reference>
<evidence type="ECO:0000313" key="7">
    <source>
        <dbReference type="Proteomes" id="UP001187531"/>
    </source>
</evidence>
<keyword evidence="5" id="KW-1133">Transmembrane helix</keyword>
<evidence type="ECO:0000256" key="5">
    <source>
        <dbReference type="SAM" id="Phobius"/>
    </source>
</evidence>
<dbReference type="CDD" id="cd05339">
    <property type="entry name" value="17beta-HSDXI-like_SDR_c"/>
    <property type="match status" value="1"/>
</dbReference>
<dbReference type="PRINTS" id="PR00081">
    <property type="entry name" value="GDHRDH"/>
</dbReference>
<dbReference type="GO" id="GO:0016616">
    <property type="term" value="F:oxidoreductase activity, acting on the CH-OH group of donors, NAD or NADP as acceptor"/>
    <property type="evidence" value="ECO:0007669"/>
    <property type="project" value="TreeGrafter"/>
</dbReference>
<evidence type="ECO:0000256" key="2">
    <source>
        <dbReference type="ARBA" id="ARBA00023002"/>
    </source>
</evidence>
<keyword evidence="5" id="KW-0472">Membrane</keyword>
<evidence type="ECO:0000256" key="3">
    <source>
        <dbReference type="ARBA" id="ARBA00023027"/>
    </source>
</evidence>
<gene>
    <name evidence="6" type="ORF">QYM36_017578</name>
</gene>
<comment type="similarity">
    <text evidence="1 4">Belongs to the short-chain dehydrogenases/reductases (SDR) family.</text>
</comment>
<feature type="transmembrane region" description="Helical" evidence="5">
    <location>
        <begin position="25"/>
        <end position="45"/>
    </location>
</feature>
<evidence type="ECO:0000313" key="6">
    <source>
        <dbReference type="EMBL" id="KAK2704133.1"/>
    </source>
</evidence>
<sequence>MIWARGTEDRVELADVAMGHPILDVVVSILLCLYYTLEGIVISLIPSKFKSKSIEGDVALVTGGGSGIGRMICVELVKLGATVVTWDVNKAGNDETLKLIKNAGGKAFGYVVDLTDKEAIYKAAIQIKNEVGRVTILVNNAGIVTGKPLLDSPDKLIQRTFDVNVLAHFWTVKAFLPDMLINDKGHIVTVASLAGLSGCNKLVDYCASKFAAVGFDESLRIELKVAGKNNIKTTVVCPYYVKTPLFEGASSKILPILEPEQVAAETINGILTNKEMVIIPGSCAVLAALKTMLNWKAVYAVLHVTGITASMDEFRGRKVPLKGD</sequence>
<dbReference type="Pfam" id="PF00106">
    <property type="entry name" value="adh_short"/>
    <property type="match status" value="1"/>
</dbReference>
<dbReference type="PANTHER" id="PTHR24322">
    <property type="entry name" value="PKSB"/>
    <property type="match status" value="1"/>
</dbReference>
<dbReference type="PRINTS" id="PR00080">
    <property type="entry name" value="SDRFAMILY"/>
</dbReference>
<keyword evidence="3" id="KW-0520">NAD</keyword>
<dbReference type="GO" id="GO:0005811">
    <property type="term" value="C:lipid droplet"/>
    <property type="evidence" value="ECO:0007669"/>
    <property type="project" value="TreeGrafter"/>
</dbReference>
<dbReference type="SUPFAM" id="SSF51735">
    <property type="entry name" value="NAD(P)-binding Rossmann-fold domains"/>
    <property type="match status" value="1"/>
</dbReference>
<organism evidence="6 7">
    <name type="scientific">Artemia franciscana</name>
    <name type="common">Brine shrimp</name>
    <name type="synonym">Artemia sanfranciscana</name>
    <dbReference type="NCBI Taxonomy" id="6661"/>
    <lineage>
        <taxon>Eukaryota</taxon>
        <taxon>Metazoa</taxon>
        <taxon>Ecdysozoa</taxon>
        <taxon>Arthropoda</taxon>
        <taxon>Crustacea</taxon>
        <taxon>Branchiopoda</taxon>
        <taxon>Anostraca</taxon>
        <taxon>Artemiidae</taxon>
        <taxon>Artemia</taxon>
    </lineage>
</organism>
<dbReference type="InterPro" id="IPR036291">
    <property type="entry name" value="NAD(P)-bd_dom_sf"/>
</dbReference>
<dbReference type="Gene3D" id="3.40.50.720">
    <property type="entry name" value="NAD(P)-binding Rossmann-like Domain"/>
    <property type="match status" value="1"/>
</dbReference>
<dbReference type="PANTHER" id="PTHR24322:SF748">
    <property type="entry name" value="FI23927P1-RELATED"/>
    <property type="match status" value="1"/>
</dbReference>